<dbReference type="PANTHER" id="PTHR12972:SF0">
    <property type="entry name" value="PROTEIN DOWNSTREAM NEIGHBOR OF SON"/>
    <property type="match status" value="1"/>
</dbReference>
<evidence type="ECO:0000313" key="6">
    <source>
        <dbReference type="Proteomes" id="UP000027138"/>
    </source>
</evidence>
<dbReference type="Proteomes" id="UP000027138">
    <property type="component" value="Unassembled WGS sequence"/>
</dbReference>
<evidence type="ECO:0000313" key="5">
    <source>
        <dbReference type="EMBL" id="KDP36069.1"/>
    </source>
</evidence>
<dbReference type="GO" id="GO:0005634">
    <property type="term" value="C:nucleus"/>
    <property type="evidence" value="ECO:0007669"/>
    <property type="project" value="UniProtKB-SubCell"/>
</dbReference>
<reference evidence="5 6" key="1">
    <citation type="journal article" date="2014" name="PLoS ONE">
        <title>Global Analysis of Gene Expression Profiles in Physic Nut (Jatropha curcas L.) Seedlings Exposed to Salt Stress.</title>
        <authorList>
            <person name="Zhang L."/>
            <person name="Zhang C."/>
            <person name="Wu P."/>
            <person name="Chen Y."/>
            <person name="Li M."/>
            <person name="Jiang H."/>
            <person name="Wu G."/>
        </authorList>
    </citation>
    <scope>NUCLEOTIDE SEQUENCE [LARGE SCALE GENOMIC DNA]</scope>
    <source>
        <strain evidence="6">cv. GZQX0401</strain>
        <tissue evidence="5">Young leaves</tissue>
    </source>
</reference>
<keyword evidence="6" id="KW-1185">Reference proteome</keyword>
<evidence type="ECO:0000256" key="1">
    <source>
        <dbReference type="ARBA" id="ARBA00004123"/>
    </source>
</evidence>
<dbReference type="EMBL" id="KK914453">
    <property type="protein sequence ID" value="KDP36069.1"/>
    <property type="molecule type" value="Genomic_DNA"/>
</dbReference>
<evidence type="ECO:0008006" key="7">
    <source>
        <dbReference type="Google" id="ProtNLM"/>
    </source>
</evidence>
<organism evidence="5 6">
    <name type="scientific">Jatropha curcas</name>
    <name type="common">Barbados nut</name>
    <dbReference type="NCBI Taxonomy" id="180498"/>
    <lineage>
        <taxon>Eukaryota</taxon>
        <taxon>Viridiplantae</taxon>
        <taxon>Streptophyta</taxon>
        <taxon>Embryophyta</taxon>
        <taxon>Tracheophyta</taxon>
        <taxon>Spermatophyta</taxon>
        <taxon>Magnoliopsida</taxon>
        <taxon>eudicotyledons</taxon>
        <taxon>Gunneridae</taxon>
        <taxon>Pentapetalae</taxon>
        <taxon>rosids</taxon>
        <taxon>fabids</taxon>
        <taxon>Malpighiales</taxon>
        <taxon>Euphorbiaceae</taxon>
        <taxon>Crotonoideae</taxon>
        <taxon>Jatropheae</taxon>
        <taxon>Jatropha</taxon>
    </lineage>
</organism>
<accession>A0A067KW43</accession>
<comment type="similarity">
    <text evidence="4">Belongs to the DONSON family.</text>
</comment>
<evidence type="ECO:0000256" key="4">
    <source>
        <dbReference type="ARBA" id="ARBA00025806"/>
    </source>
</evidence>
<dbReference type="PRINTS" id="PR02064">
    <property type="entry name" value="DONSON"/>
</dbReference>
<proteinExistence type="inferred from homology"/>
<keyword evidence="3" id="KW-0539">Nucleus</keyword>
<dbReference type="KEGG" id="jcu:105635769"/>
<dbReference type="AlphaFoldDB" id="A0A067KW43"/>
<dbReference type="GO" id="GO:0033260">
    <property type="term" value="P:nuclear DNA replication"/>
    <property type="evidence" value="ECO:0007669"/>
    <property type="project" value="TreeGrafter"/>
</dbReference>
<dbReference type="InterPro" id="IPR024861">
    <property type="entry name" value="Donson"/>
</dbReference>
<keyword evidence="2" id="KW-0217">Developmental protein</keyword>
<dbReference type="PANTHER" id="PTHR12972">
    <property type="entry name" value="DOWNSTREAM NEIGHBOR OF SON"/>
    <property type="match status" value="1"/>
</dbReference>
<evidence type="ECO:0000256" key="2">
    <source>
        <dbReference type="ARBA" id="ARBA00022473"/>
    </source>
</evidence>
<gene>
    <name evidence="5" type="ORF">JCGZ_08713</name>
</gene>
<protein>
    <recommendedName>
        <fullName evidence="7">Protein downstream neighbor of Son</fullName>
    </recommendedName>
</protein>
<dbReference type="STRING" id="180498.A0A067KW43"/>
<dbReference type="OrthoDB" id="534063at2759"/>
<name>A0A067KW43_JATCU</name>
<evidence type="ECO:0000256" key="3">
    <source>
        <dbReference type="ARBA" id="ARBA00023242"/>
    </source>
</evidence>
<comment type="subcellular location">
    <subcellularLocation>
        <location evidence="1">Nucleus</location>
    </subcellularLocation>
</comment>
<sequence>MAKVAKPGSVASNSLQIGGATLNVAPMVKRKTPSELRGEQLKRTNIVENVDESPVPLPGSVNNIIDNGLKKPDLPRNARYIDTRMDEVYPVKKFRLRVLSVKENAKENKSTEQTNSMKNISFLSNLAAKRQLLCPENSAAPCMVSKEGKLQSQQPIGRCTQSIFRSVAELSSNGERSSGVALCDMDKALKGLVAHEPPPNSGLTADCSANFGNHTPIHSGNFCSECLVPGQKAPLDFTLKTKMRVASYCSVNWIHRSIMCSAYNGMPQFTSQLDGPENGGSSGWASTSQILSSRALHSWVYPQSILPPSVISVLSSQAAEGDFLTKRQLGWEDSFRSLYYMLRKNICNIFYVCTSHFVAMFISTSGSGSTKHFCNAYISRSTRGLRSLLREHDVCFSMPLCHSKVEQATAEDLVELSEIEKQNLGQTRRPTSLSDVDSSSESLLAFYGNKNVHALYDFLLNYRSSLTFLSGVDVPVLYSPVPFQNAALSAPEIRCVEMKRVDEIGTSKVSEIKDGEQMQGSPSGFCSSIEIKDAYIPSWIICRVCALMGSEGKSFEASFVTEHTSIGLNIALQTVNEKSDSTAAASQGLQQSSNSFGIPEATVSPCLDSGFLKALKYNNGYYTASLSAV</sequence>